<dbReference type="RefSeq" id="WP_172697540.1">
    <property type="nucleotide sequence ID" value="NZ_WKPR01000005.1"/>
</dbReference>
<evidence type="ECO:0000256" key="1">
    <source>
        <dbReference type="SAM" id="Phobius"/>
    </source>
</evidence>
<dbReference type="Proteomes" id="UP000434475">
    <property type="component" value="Unassembled WGS sequence"/>
</dbReference>
<keyword evidence="1" id="KW-0812">Transmembrane</keyword>
<organism evidence="2 3">
    <name type="scientific">Flavonifractor plautii</name>
    <name type="common">Fusobacterium plautii</name>
    <dbReference type="NCBI Taxonomy" id="292800"/>
    <lineage>
        <taxon>Bacteria</taxon>
        <taxon>Bacillati</taxon>
        <taxon>Bacillota</taxon>
        <taxon>Clostridia</taxon>
        <taxon>Eubacteriales</taxon>
        <taxon>Oscillospiraceae</taxon>
        <taxon>Flavonifractor</taxon>
    </lineage>
</organism>
<keyword evidence="1" id="KW-1133">Transmembrane helix</keyword>
<protein>
    <submittedName>
        <fullName evidence="2">Uncharacterized protein</fullName>
    </submittedName>
</protein>
<evidence type="ECO:0000313" key="2">
    <source>
        <dbReference type="EMBL" id="MSB19352.1"/>
    </source>
</evidence>
<feature type="transmembrane region" description="Helical" evidence="1">
    <location>
        <begin position="7"/>
        <end position="31"/>
    </location>
</feature>
<sequence>MEKENKVLTYATAFAVVSGGILMLSIVPAALGIRQTQKAQAFNLMADGYRAMSLAKTYDAKAAAEALKLTIKEVM</sequence>
<proteinExistence type="predicted"/>
<accession>A0A6I2R7T0</accession>
<evidence type="ECO:0000313" key="3">
    <source>
        <dbReference type="Proteomes" id="UP000434475"/>
    </source>
</evidence>
<name>A0A6I2R7T0_FLAPL</name>
<dbReference type="AlphaFoldDB" id="A0A6I2R7T0"/>
<comment type="caution">
    <text evidence="2">The sequence shown here is derived from an EMBL/GenBank/DDBJ whole genome shotgun (WGS) entry which is preliminary data.</text>
</comment>
<reference evidence="2 3" key="1">
    <citation type="journal article" date="2019" name="Nat. Med.">
        <title>A library of human gut bacterial isolates paired with longitudinal multiomics data enables mechanistic microbiome research.</title>
        <authorList>
            <person name="Poyet M."/>
            <person name="Groussin M."/>
            <person name="Gibbons S.M."/>
            <person name="Avila-Pacheco J."/>
            <person name="Jiang X."/>
            <person name="Kearney S.M."/>
            <person name="Perrotta A.R."/>
            <person name="Berdy B."/>
            <person name="Zhao S."/>
            <person name="Lieberman T.D."/>
            <person name="Swanson P.K."/>
            <person name="Smith M."/>
            <person name="Roesemann S."/>
            <person name="Alexander J.E."/>
            <person name="Rich S.A."/>
            <person name="Livny J."/>
            <person name="Vlamakis H."/>
            <person name="Clish C."/>
            <person name="Bullock K."/>
            <person name="Deik A."/>
            <person name="Scott J."/>
            <person name="Pierce K.A."/>
            <person name="Xavier R.J."/>
            <person name="Alm E.J."/>
        </authorList>
    </citation>
    <scope>NUCLEOTIDE SEQUENCE [LARGE SCALE GENOMIC DNA]</scope>
    <source>
        <strain evidence="2 3">BIOML-A2</strain>
    </source>
</reference>
<dbReference type="EMBL" id="WKPR01000005">
    <property type="protein sequence ID" value="MSB19352.1"/>
    <property type="molecule type" value="Genomic_DNA"/>
</dbReference>
<keyword evidence="1" id="KW-0472">Membrane</keyword>
<gene>
    <name evidence="2" type="ORF">GKE97_07460</name>
</gene>